<evidence type="ECO:0000256" key="1">
    <source>
        <dbReference type="ARBA" id="ARBA00004141"/>
    </source>
</evidence>
<feature type="domain" description="Cytochrome c assembly protein" evidence="6">
    <location>
        <begin position="34"/>
        <end position="233"/>
    </location>
</feature>
<evidence type="ECO:0000256" key="2">
    <source>
        <dbReference type="ARBA" id="ARBA00022692"/>
    </source>
</evidence>
<dbReference type="PANTHER" id="PTHR30071">
    <property type="entry name" value="HEME EXPORTER PROTEIN C"/>
    <property type="match status" value="1"/>
</dbReference>
<dbReference type="InterPro" id="IPR002541">
    <property type="entry name" value="Cyt_c_assembly"/>
</dbReference>
<name>A0ABW2UZG6_9BACI</name>
<organism evidence="7 8">
    <name type="scientific">Lentibacillus kimchii</name>
    <dbReference type="NCBI Taxonomy" id="1542911"/>
    <lineage>
        <taxon>Bacteria</taxon>
        <taxon>Bacillati</taxon>
        <taxon>Bacillota</taxon>
        <taxon>Bacilli</taxon>
        <taxon>Bacillales</taxon>
        <taxon>Bacillaceae</taxon>
        <taxon>Lentibacillus</taxon>
    </lineage>
</organism>
<feature type="transmembrane region" description="Helical" evidence="5">
    <location>
        <begin position="178"/>
        <end position="200"/>
    </location>
</feature>
<reference evidence="8" key="1">
    <citation type="journal article" date="2019" name="Int. J. Syst. Evol. Microbiol.">
        <title>The Global Catalogue of Microorganisms (GCM) 10K type strain sequencing project: providing services to taxonomists for standard genome sequencing and annotation.</title>
        <authorList>
            <consortium name="The Broad Institute Genomics Platform"/>
            <consortium name="The Broad Institute Genome Sequencing Center for Infectious Disease"/>
            <person name="Wu L."/>
            <person name="Ma J."/>
        </authorList>
    </citation>
    <scope>NUCLEOTIDE SEQUENCE [LARGE SCALE GENOMIC DNA]</scope>
    <source>
        <strain evidence="8">JCM 30234</strain>
    </source>
</reference>
<dbReference type="EMBL" id="JBHTGR010000057">
    <property type="protein sequence ID" value="MFC7747954.1"/>
    <property type="molecule type" value="Genomic_DNA"/>
</dbReference>
<comment type="subcellular location">
    <subcellularLocation>
        <location evidence="1">Membrane</location>
        <topology evidence="1">Multi-pass membrane protein</topology>
    </subcellularLocation>
</comment>
<keyword evidence="3 5" id="KW-1133">Transmembrane helix</keyword>
<sequence>MAFWLLCVVWLLQTVFLLQQVFVEKGFPVLTLNDGLLFYSWILISFSLVISKFSRAQLTLFFLNLLGFFTLLFSISAKMSEQAPEQGAGLIHEMLIAHITLAFAAYGFFTVSFIFSLMYLIQYRLLKRKKGFRWVWQIGDLSQLDTYSFKAITLGVPLLTIAIVLGVTWAYFAGAEFYWFDLKTLGSLLVLGLYVLYLVLRLGKGYQGKAISSYNSAAFLLLLINFFLFSSLSNFHLP</sequence>
<dbReference type="RefSeq" id="WP_382360623.1">
    <property type="nucleotide sequence ID" value="NZ_JBHTGR010000057.1"/>
</dbReference>
<keyword evidence="2 5" id="KW-0812">Transmembrane</keyword>
<keyword evidence="8" id="KW-1185">Reference proteome</keyword>
<feature type="transmembrane region" description="Helical" evidence="5">
    <location>
        <begin position="27"/>
        <end position="51"/>
    </location>
</feature>
<feature type="transmembrane region" description="Helical" evidence="5">
    <location>
        <begin position="95"/>
        <end position="121"/>
    </location>
</feature>
<feature type="transmembrane region" description="Helical" evidence="5">
    <location>
        <begin position="212"/>
        <end position="232"/>
    </location>
</feature>
<dbReference type="Proteomes" id="UP001596620">
    <property type="component" value="Unassembled WGS sequence"/>
</dbReference>
<protein>
    <submittedName>
        <fullName evidence="7">Cytochrome c biogenesis protein CcsA</fullName>
    </submittedName>
</protein>
<feature type="transmembrane region" description="Helical" evidence="5">
    <location>
        <begin position="151"/>
        <end position="172"/>
    </location>
</feature>
<comment type="caution">
    <text evidence="7">The sequence shown here is derived from an EMBL/GenBank/DDBJ whole genome shotgun (WGS) entry which is preliminary data.</text>
</comment>
<evidence type="ECO:0000256" key="3">
    <source>
        <dbReference type="ARBA" id="ARBA00022989"/>
    </source>
</evidence>
<evidence type="ECO:0000313" key="7">
    <source>
        <dbReference type="EMBL" id="MFC7747954.1"/>
    </source>
</evidence>
<evidence type="ECO:0000256" key="4">
    <source>
        <dbReference type="ARBA" id="ARBA00023136"/>
    </source>
</evidence>
<keyword evidence="4 5" id="KW-0472">Membrane</keyword>
<evidence type="ECO:0000313" key="8">
    <source>
        <dbReference type="Proteomes" id="UP001596620"/>
    </source>
</evidence>
<proteinExistence type="predicted"/>
<evidence type="ECO:0000259" key="6">
    <source>
        <dbReference type="Pfam" id="PF01578"/>
    </source>
</evidence>
<gene>
    <name evidence="7" type="primary">ccsA</name>
    <name evidence="7" type="ORF">ACFQU8_12230</name>
</gene>
<accession>A0ABW2UZG6</accession>
<feature type="transmembrane region" description="Helical" evidence="5">
    <location>
        <begin position="58"/>
        <end position="75"/>
    </location>
</feature>
<dbReference type="Pfam" id="PF01578">
    <property type="entry name" value="Cytochrom_C_asm"/>
    <property type="match status" value="1"/>
</dbReference>
<dbReference type="PANTHER" id="PTHR30071:SF15">
    <property type="entry name" value="PROTEIN HEMX"/>
    <property type="match status" value="1"/>
</dbReference>
<evidence type="ECO:0000256" key="5">
    <source>
        <dbReference type="SAM" id="Phobius"/>
    </source>
</evidence>
<dbReference type="InterPro" id="IPR045062">
    <property type="entry name" value="Cyt_c_biogenesis_CcsA/CcmC"/>
</dbReference>